<dbReference type="EMBL" id="JANAWD010000135">
    <property type="protein sequence ID" value="KAJ3485998.1"/>
    <property type="molecule type" value="Genomic_DNA"/>
</dbReference>
<gene>
    <name evidence="2" type="ORF">NLI96_g4569</name>
</gene>
<feature type="compositionally biased region" description="Acidic residues" evidence="1">
    <location>
        <begin position="1"/>
        <end position="12"/>
    </location>
</feature>
<organism evidence="2 3">
    <name type="scientific">Meripilus lineatus</name>
    <dbReference type="NCBI Taxonomy" id="2056292"/>
    <lineage>
        <taxon>Eukaryota</taxon>
        <taxon>Fungi</taxon>
        <taxon>Dikarya</taxon>
        <taxon>Basidiomycota</taxon>
        <taxon>Agaricomycotina</taxon>
        <taxon>Agaricomycetes</taxon>
        <taxon>Polyporales</taxon>
        <taxon>Meripilaceae</taxon>
        <taxon>Meripilus</taxon>
    </lineage>
</organism>
<dbReference type="Proteomes" id="UP001212997">
    <property type="component" value="Unassembled WGS sequence"/>
</dbReference>
<accession>A0AAD5YJT5</accession>
<feature type="region of interest" description="Disordered" evidence="1">
    <location>
        <begin position="1"/>
        <end position="25"/>
    </location>
</feature>
<evidence type="ECO:0000313" key="3">
    <source>
        <dbReference type="Proteomes" id="UP001212997"/>
    </source>
</evidence>
<reference evidence="2" key="1">
    <citation type="submission" date="2022-07" db="EMBL/GenBank/DDBJ databases">
        <title>Genome Sequence of Physisporinus lineatus.</title>
        <authorList>
            <person name="Buettner E."/>
        </authorList>
    </citation>
    <scope>NUCLEOTIDE SEQUENCE</scope>
    <source>
        <strain evidence="2">VT162</strain>
    </source>
</reference>
<name>A0AAD5YJT5_9APHY</name>
<keyword evidence="3" id="KW-1185">Reference proteome</keyword>
<evidence type="ECO:0000313" key="2">
    <source>
        <dbReference type="EMBL" id="KAJ3485998.1"/>
    </source>
</evidence>
<dbReference type="AlphaFoldDB" id="A0AAD5YJT5"/>
<proteinExistence type="predicted"/>
<evidence type="ECO:0000256" key="1">
    <source>
        <dbReference type="SAM" id="MobiDB-lite"/>
    </source>
</evidence>
<protein>
    <submittedName>
        <fullName evidence="2">Uncharacterized protein</fullName>
    </submittedName>
</protein>
<comment type="caution">
    <text evidence="2">The sequence shown here is derived from an EMBL/GenBank/DDBJ whole genome shotgun (WGS) entry which is preliminary data.</text>
</comment>
<sequence length="138" mass="15841">MDSENDLEENLQDPDGYPREDDGNDNQARFGLKSTSWIAQEGIRLAQRSSISLNSKTYPLGWHTSEETNEADYNRFYHFGNRADWWWVHATADPIGDRAPASSRFIFFMVYLLGSREPDSTEFYVYVDGIFSEGTALP</sequence>